<evidence type="ECO:0000313" key="2">
    <source>
        <dbReference type="Proteomes" id="UP000178404"/>
    </source>
</evidence>
<name>A0A1G2TYG5_9BACT</name>
<gene>
    <name evidence="1" type="ORF">A3A90_00910</name>
</gene>
<proteinExistence type="predicted"/>
<dbReference type="EMBL" id="MHWA01000004">
    <property type="protein sequence ID" value="OHB02341.1"/>
    <property type="molecule type" value="Genomic_DNA"/>
</dbReference>
<dbReference type="Proteomes" id="UP000178404">
    <property type="component" value="Unassembled WGS sequence"/>
</dbReference>
<organism evidence="1 2">
    <name type="scientific">Candidatus Zambryskibacteria bacterium RIFCSPLOWO2_01_FULL_35_19</name>
    <dbReference type="NCBI Taxonomy" id="1802757"/>
    <lineage>
        <taxon>Bacteria</taxon>
        <taxon>Candidatus Zambryskiibacteriota</taxon>
    </lineage>
</organism>
<sequence length="327" mass="37469">MEGAPKTTNPEKESELGSKIVEEITVIQKGRELNSLSVQELKAIKEKYIKLKQELGVGNKKTSEGIETSYEQAQEIMSDSFYGVEEIKSTFRFEFPQEKVPAIPYSPEILEKAKGNGEMLVLRVESDGEGSPMTMERMNGLMQAILEEDSEEEQEKLLYDIGWYQTEDFFKNASLRTEWKLVGKNFVPDSTSKNYIEQTKVLRDYLMGLDSVSKEEQEECTDELLEGLQKMLDEDYDKNWKEVARKLSELLINKNHRRIPAEILYDWVLQFRNRKERGILEANYDWSNTLSSDGRLVDLGDAGRSGVDVNDDDPGHRDGNLGVVSLR</sequence>
<dbReference type="AlphaFoldDB" id="A0A1G2TYG5"/>
<evidence type="ECO:0000313" key="1">
    <source>
        <dbReference type="EMBL" id="OHB02341.1"/>
    </source>
</evidence>
<protein>
    <submittedName>
        <fullName evidence="1">Uncharacterized protein</fullName>
    </submittedName>
</protein>
<reference evidence="1 2" key="1">
    <citation type="journal article" date="2016" name="Nat. Commun.">
        <title>Thousands of microbial genomes shed light on interconnected biogeochemical processes in an aquifer system.</title>
        <authorList>
            <person name="Anantharaman K."/>
            <person name="Brown C.T."/>
            <person name="Hug L.A."/>
            <person name="Sharon I."/>
            <person name="Castelle C.J."/>
            <person name="Probst A.J."/>
            <person name="Thomas B.C."/>
            <person name="Singh A."/>
            <person name="Wilkins M.J."/>
            <person name="Karaoz U."/>
            <person name="Brodie E.L."/>
            <person name="Williams K.H."/>
            <person name="Hubbard S.S."/>
            <person name="Banfield J.F."/>
        </authorList>
    </citation>
    <scope>NUCLEOTIDE SEQUENCE [LARGE SCALE GENOMIC DNA]</scope>
</reference>
<accession>A0A1G2TYG5</accession>
<comment type="caution">
    <text evidence="1">The sequence shown here is derived from an EMBL/GenBank/DDBJ whole genome shotgun (WGS) entry which is preliminary data.</text>
</comment>